<reference evidence="2 3" key="1">
    <citation type="submission" date="2019-03" db="EMBL/GenBank/DDBJ databases">
        <title>Genomic Encyclopedia of Type Strains, Phase IV (KMG-IV): sequencing the most valuable type-strain genomes for metagenomic binning, comparative biology and taxonomic classification.</title>
        <authorList>
            <person name="Goeker M."/>
        </authorList>
    </citation>
    <scope>NUCLEOTIDE SEQUENCE [LARGE SCALE GENOMIC DNA]</scope>
    <source>
        <strain evidence="2 3">DSM 100433</strain>
    </source>
</reference>
<dbReference type="Proteomes" id="UP000294682">
    <property type="component" value="Unassembled WGS sequence"/>
</dbReference>
<dbReference type="Pfam" id="PF12681">
    <property type="entry name" value="Glyoxalase_2"/>
    <property type="match status" value="1"/>
</dbReference>
<name>A0A9X8Y998_9FIRM</name>
<dbReference type="AlphaFoldDB" id="A0A9X8Y998"/>
<dbReference type="Gene3D" id="3.10.180.10">
    <property type="entry name" value="2,3-Dihydroxybiphenyl 1,2-Dioxygenase, domain 1"/>
    <property type="match status" value="1"/>
</dbReference>
<dbReference type="PROSITE" id="PS51819">
    <property type="entry name" value="VOC"/>
    <property type="match status" value="1"/>
</dbReference>
<protein>
    <submittedName>
        <fullName evidence="2">Catechol 2,3-dioxygenase-like lactoylglutathione lyase family enzyme</fullName>
    </submittedName>
</protein>
<keyword evidence="2" id="KW-0456">Lyase</keyword>
<evidence type="ECO:0000259" key="1">
    <source>
        <dbReference type="PROSITE" id="PS51819"/>
    </source>
</evidence>
<comment type="caution">
    <text evidence="2">The sequence shown here is derived from an EMBL/GenBank/DDBJ whole genome shotgun (WGS) entry which is preliminary data.</text>
</comment>
<gene>
    <name evidence="2" type="ORF">EDD78_10127</name>
</gene>
<feature type="domain" description="VOC" evidence="1">
    <location>
        <begin position="1"/>
        <end position="119"/>
    </location>
</feature>
<dbReference type="GO" id="GO:0016829">
    <property type="term" value="F:lyase activity"/>
    <property type="evidence" value="ECO:0007669"/>
    <property type="project" value="UniProtKB-KW"/>
</dbReference>
<sequence>MLYQGALFAVEDIRRARKFYEEVLGQKVMFDFGTNLSFERGLTFQEGFCELVGLDPASRVVRSHNTEIYFEEDEIEKIFEKVKAYPGIELLHGLQECPWGQRTFRFYDLDKHIVEIGESMEFVVKRFLRMGLSVEETCARSQFPPEIVRQLSLQLENEKD</sequence>
<evidence type="ECO:0000313" key="2">
    <source>
        <dbReference type="EMBL" id="TCL45050.1"/>
    </source>
</evidence>
<dbReference type="InterPro" id="IPR029068">
    <property type="entry name" value="Glyas_Bleomycin-R_OHBP_Dase"/>
</dbReference>
<organism evidence="2 3">
    <name type="scientific">Harryflintia acetispora</name>
    <dbReference type="NCBI Taxonomy" id="1849041"/>
    <lineage>
        <taxon>Bacteria</taxon>
        <taxon>Bacillati</taxon>
        <taxon>Bacillota</taxon>
        <taxon>Clostridia</taxon>
        <taxon>Eubacteriales</taxon>
        <taxon>Oscillospiraceae</taxon>
        <taxon>Harryflintia</taxon>
    </lineage>
</organism>
<dbReference type="EMBL" id="SLUK01000001">
    <property type="protein sequence ID" value="TCL45050.1"/>
    <property type="molecule type" value="Genomic_DNA"/>
</dbReference>
<accession>A0A9X8Y998</accession>
<proteinExistence type="predicted"/>
<evidence type="ECO:0000313" key="3">
    <source>
        <dbReference type="Proteomes" id="UP000294682"/>
    </source>
</evidence>
<dbReference type="InterPro" id="IPR025870">
    <property type="entry name" value="Glyoxalase-like_dom"/>
</dbReference>
<dbReference type="SUPFAM" id="SSF54593">
    <property type="entry name" value="Glyoxalase/Bleomycin resistance protein/Dihydroxybiphenyl dioxygenase"/>
    <property type="match status" value="1"/>
</dbReference>
<dbReference type="RefSeq" id="WP_132083349.1">
    <property type="nucleotide sequence ID" value="NZ_SLUK01000001.1"/>
</dbReference>
<keyword evidence="3" id="KW-1185">Reference proteome</keyword>
<dbReference type="InterPro" id="IPR037523">
    <property type="entry name" value="VOC_core"/>
</dbReference>